<dbReference type="GeneID" id="18504005"/>
<reference evidence="1 2" key="1">
    <citation type="submission" date="2015-01" db="EMBL/GenBank/DDBJ databases">
        <title>Characterization of two new Erwinia spp. phages.</title>
        <authorList>
            <person name="Yagubi A.I."/>
            <person name="Kropinski A.M."/>
            <person name="Castle A.J."/>
            <person name="Svircev A.M."/>
        </authorList>
    </citation>
    <scope>NUCLEOTIDE SEQUENCE [LARGE SCALE GENOMIC DNA]</scope>
    <source>
        <strain evidence="1">Ea9-2</strain>
    </source>
</reference>
<gene>
    <name evidence="1" type="ORF">Ea92_66A</name>
</gene>
<sequence>MDPLRVMVKYSNKYSTKRWELIAPRGMAKFACKPTRKQRSQFNKRIRRFNLMSPIRG</sequence>
<organism evidence="1 2">
    <name type="scientific">Erwinia phage Ea9-2</name>
    <dbReference type="NCBI Taxonomy" id="1429767"/>
    <lineage>
        <taxon>Viruses</taxon>
        <taxon>Duplodnaviria</taxon>
        <taxon>Heunggongvirae</taxon>
        <taxon>Uroviricota</taxon>
        <taxon>Caudoviricetes</taxon>
        <taxon>Schitoviridae</taxon>
        <taxon>Erskinevirinae</taxon>
        <taxon>Johnsonvirus</taxon>
        <taxon>Johnsonvirus Ea92</taxon>
    </lineage>
</organism>
<name>W6AR73_9CAUD</name>
<keyword evidence="2" id="KW-1185">Reference proteome</keyword>
<dbReference type="Proteomes" id="UP000019305">
    <property type="component" value="Segment"/>
</dbReference>
<evidence type="ECO:0000313" key="2">
    <source>
        <dbReference type="Proteomes" id="UP000019305"/>
    </source>
</evidence>
<dbReference type="RefSeq" id="YP_009007444.1">
    <property type="nucleotide sequence ID" value="NC_023579.1"/>
</dbReference>
<proteinExistence type="predicted"/>
<protein>
    <submittedName>
        <fullName evidence="1">Uncharacterized protein</fullName>
    </submittedName>
</protein>
<dbReference type="EMBL" id="KF806588">
    <property type="protein sequence ID" value="AHI60127.1"/>
    <property type="molecule type" value="Genomic_DNA"/>
</dbReference>
<dbReference type="KEGG" id="vg:18504005"/>
<accession>W6AR73</accession>
<evidence type="ECO:0000313" key="1">
    <source>
        <dbReference type="EMBL" id="AHI60127.1"/>
    </source>
</evidence>